<dbReference type="AlphaFoldDB" id="A0AAN7QHC6"/>
<name>A0AAN7QHC6_TRANT</name>
<evidence type="ECO:0000313" key="6">
    <source>
        <dbReference type="Proteomes" id="UP001346149"/>
    </source>
</evidence>
<dbReference type="PANTHER" id="PTHR48024">
    <property type="entry name" value="GEO13361P1-RELATED"/>
    <property type="match status" value="1"/>
</dbReference>
<dbReference type="InterPro" id="IPR000504">
    <property type="entry name" value="RRM_dom"/>
</dbReference>
<dbReference type="InterPro" id="IPR012677">
    <property type="entry name" value="Nucleotide-bd_a/b_plait_sf"/>
</dbReference>
<gene>
    <name evidence="5" type="ORF">SAY86_015033</name>
</gene>
<sequence length="385" mass="41647">MAKKKQNNKGKFSKIPAKKNPVKKVKKKKQPPVPKPDSGSESESDQLSGLLEPYTKDQLVSLIVDSAVNNPSLYGYIREVADRDVTHRKIFVHGLGRDIKRQTLVSAFEAFGEIEECNVVMDRVTGNTKGYGFVLFKTRKGASKALREPQKRVGNRIASCQLASLGSVAKDPNSGSVAASKKNGGLVDHKINNQGQTVLAHRYGQQGPEQPLQPEVLAAVAAAQNLNMLAQHPGLHPMYSGLLVNTTPAGYISPAIAGSLSNSFLGLGRNGFGQGMLAKSQLSSGTSGGSVLGPYGTYESPISATPLKVQVEAPQIGHSFLSSRNKGAASGSFSGYTSYLWYEIFLYDSFTTVFTSIHSVKRSEIEIFCVNWNIGRQLLNFCYIF</sequence>
<evidence type="ECO:0000313" key="5">
    <source>
        <dbReference type="EMBL" id="KAK4767283.1"/>
    </source>
</evidence>
<dbReference type="Gene3D" id="3.30.70.330">
    <property type="match status" value="1"/>
</dbReference>
<feature type="region of interest" description="Disordered" evidence="3">
    <location>
        <begin position="1"/>
        <end position="47"/>
    </location>
</feature>
<feature type="domain" description="RRM" evidence="4">
    <location>
        <begin position="88"/>
        <end position="162"/>
    </location>
</feature>
<evidence type="ECO:0000259" key="4">
    <source>
        <dbReference type="PROSITE" id="PS50102"/>
    </source>
</evidence>
<dbReference type="InterPro" id="IPR050886">
    <property type="entry name" value="RNA-binding_reg"/>
</dbReference>
<dbReference type="SMART" id="SM00360">
    <property type="entry name" value="RRM"/>
    <property type="match status" value="1"/>
</dbReference>
<protein>
    <recommendedName>
        <fullName evidence="4">RRM domain-containing protein</fullName>
    </recommendedName>
</protein>
<evidence type="ECO:0000256" key="2">
    <source>
        <dbReference type="PROSITE-ProRule" id="PRU00176"/>
    </source>
</evidence>
<dbReference type="GO" id="GO:0003723">
    <property type="term" value="F:RNA binding"/>
    <property type="evidence" value="ECO:0007669"/>
    <property type="project" value="UniProtKB-UniRule"/>
</dbReference>
<dbReference type="PROSITE" id="PS50102">
    <property type="entry name" value="RRM"/>
    <property type="match status" value="1"/>
</dbReference>
<reference evidence="5 6" key="1">
    <citation type="journal article" date="2023" name="Hortic Res">
        <title>Pangenome of water caltrop reveals structural variations and asymmetric subgenome divergence after allopolyploidization.</title>
        <authorList>
            <person name="Zhang X."/>
            <person name="Chen Y."/>
            <person name="Wang L."/>
            <person name="Yuan Y."/>
            <person name="Fang M."/>
            <person name="Shi L."/>
            <person name="Lu R."/>
            <person name="Comes H.P."/>
            <person name="Ma Y."/>
            <person name="Chen Y."/>
            <person name="Huang G."/>
            <person name="Zhou Y."/>
            <person name="Zheng Z."/>
            <person name="Qiu Y."/>
        </authorList>
    </citation>
    <scope>NUCLEOTIDE SEQUENCE [LARGE SCALE GENOMIC DNA]</scope>
    <source>
        <strain evidence="5">F231</strain>
    </source>
</reference>
<dbReference type="SUPFAM" id="SSF54928">
    <property type="entry name" value="RNA-binding domain, RBD"/>
    <property type="match status" value="1"/>
</dbReference>
<evidence type="ECO:0000256" key="1">
    <source>
        <dbReference type="ARBA" id="ARBA00022884"/>
    </source>
</evidence>
<dbReference type="Pfam" id="PF00076">
    <property type="entry name" value="RRM_1"/>
    <property type="match status" value="1"/>
</dbReference>
<keyword evidence="1 2" id="KW-0694">RNA-binding</keyword>
<comment type="caution">
    <text evidence="5">The sequence shown here is derived from an EMBL/GenBank/DDBJ whole genome shotgun (WGS) entry which is preliminary data.</text>
</comment>
<feature type="compositionally biased region" description="Basic residues" evidence="3">
    <location>
        <begin position="1"/>
        <end position="30"/>
    </location>
</feature>
<proteinExistence type="predicted"/>
<dbReference type="Proteomes" id="UP001346149">
    <property type="component" value="Unassembled WGS sequence"/>
</dbReference>
<accession>A0AAN7QHC6</accession>
<dbReference type="GO" id="GO:0005634">
    <property type="term" value="C:nucleus"/>
    <property type="evidence" value="ECO:0007669"/>
    <property type="project" value="TreeGrafter"/>
</dbReference>
<evidence type="ECO:0000256" key="3">
    <source>
        <dbReference type="SAM" id="MobiDB-lite"/>
    </source>
</evidence>
<organism evidence="5 6">
    <name type="scientific">Trapa natans</name>
    <name type="common">Water chestnut</name>
    <dbReference type="NCBI Taxonomy" id="22666"/>
    <lineage>
        <taxon>Eukaryota</taxon>
        <taxon>Viridiplantae</taxon>
        <taxon>Streptophyta</taxon>
        <taxon>Embryophyta</taxon>
        <taxon>Tracheophyta</taxon>
        <taxon>Spermatophyta</taxon>
        <taxon>Magnoliopsida</taxon>
        <taxon>eudicotyledons</taxon>
        <taxon>Gunneridae</taxon>
        <taxon>Pentapetalae</taxon>
        <taxon>rosids</taxon>
        <taxon>malvids</taxon>
        <taxon>Myrtales</taxon>
        <taxon>Lythraceae</taxon>
        <taxon>Trapa</taxon>
    </lineage>
</organism>
<dbReference type="PANTHER" id="PTHR48024:SF9">
    <property type="entry name" value="UBP1-ASSOCIATED PROTEINS 1A-RELATED"/>
    <property type="match status" value="1"/>
</dbReference>
<dbReference type="EMBL" id="JAXQNO010000022">
    <property type="protein sequence ID" value="KAK4767283.1"/>
    <property type="molecule type" value="Genomic_DNA"/>
</dbReference>
<keyword evidence="6" id="KW-1185">Reference proteome</keyword>
<dbReference type="InterPro" id="IPR035979">
    <property type="entry name" value="RBD_domain_sf"/>
</dbReference>